<evidence type="ECO:0000256" key="1">
    <source>
        <dbReference type="ARBA" id="ARBA00006328"/>
    </source>
</evidence>
<dbReference type="Gene3D" id="3.90.25.10">
    <property type="entry name" value="UDP-galactose 4-epimerase, domain 1"/>
    <property type="match status" value="1"/>
</dbReference>
<dbReference type="InterPro" id="IPR051164">
    <property type="entry name" value="NmrA-like_oxidored"/>
</dbReference>
<feature type="domain" description="NmrA-like" evidence="3">
    <location>
        <begin position="9"/>
        <end position="307"/>
    </location>
</feature>
<accession>A0A0H2M5Z1</accession>
<name>A0A0H2M5Z1_VARPD</name>
<comment type="similarity">
    <text evidence="1">Belongs to the NmrA-type oxidoreductase family.</text>
</comment>
<evidence type="ECO:0000259" key="3">
    <source>
        <dbReference type="Pfam" id="PF05368"/>
    </source>
</evidence>
<dbReference type="InterPro" id="IPR036291">
    <property type="entry name" value="NAD(P)-bd_dom_sf"/>
</dbReference>
<gene>
    <name evidence="4" type="primary">azoB1</name>
    <name evidence="4" type="ORF">VPARA_12970</name>
</gene>
<dbReference type="PATRIC" id="fig|34073.19.peg.1319"/>
<dbReference type="AlphaFoldDB" id="A0A0H2M5Z1"/>
<evidence type="ECO:0000256" key="2">
    <source>
        <dbReference type="ARBA" id="ARBA00022857"/>
    </source>
</evidence>
<organism evidence="4 5">
    <name type="scientific">Variovorax paradoxus</name>
    <dbReference type="NCBI Taxonomy" id="34073"/>
    <lineage>
        <taxon>Bacteria</taxon>
        <taxon>Pseudomonadati</taxon>
        <taxon>Pseudomonadota</taxon>
        <taxon>Betaproteobacteria</taxon>
        <taxon>Burkholderiales</taxon>
        <taxon>Comamonadaceae</taxon>
        <taxon>Variovorax</taxon>
    </lineage>
</organism>
<dbReference type="GO" id="GO:0016491">
    <property type="term" value="F:oxidoreductase activity"/>
    <property type="evidence" value="ECO:0007669"/>
    <property type="project" value="UniProtKB-KW"/>
</dbReference>
<dbReference type="EC" id="1.7.-.-" evidence="4"/>
<dbReference type="PANTHER" id="PTHR42748">
    <property type="entry name" value="NITROGEN METABOLITE REPRESSION PROTEIN NMRA FAMILY MEMBER"/>
    <property type="match status" value="1"/>
</dbReference>
<dbReference type="EMBL" id="JZWI01000006">
    <property type="protein sequence ID" value="KLN57784.1"/>
    <property type="molecule type" value="Genomic_DNA"/>
</dbReference>
<dbReference type="SUPFAM" id="SSF51735">
    <property type="entry name" value="NAD(P)-binding Rossmann-fold domains"/>
    <property type="match status" value="1"/>
</dbReference>
<dbReference type="CDD" id="cd05251">
    <property type="entry name" value="NmrA_like_SDR_a"/>
    <property type="match status" value="1"/>
</dbReference>
<comment type="caution">
    <text evidence="4">The sequence shown here is derived from an EMBL/GenBank/DDBJ whole genome shotgun (WGS) entry which is preliminary data.</text>
</comment>
<dbReference type="InterPro" id="IPR008030">
    <property type="entry name" value="NmrA-like"/>
</dbReference>
<keyword evidence="2" id="KW-0521">NADP</keyword>
<keyword evidence="5" id="KW-1185">Reference proteome</keyword>
<protein>
    <submittedName>
        <fullName evidence="4">NAD(P)H azoreductase</fullName>
        <ecNumber evidence="4">1.7.-.-</ecNumber>
    </submittedName>
</protein>
<dbReference type="PANTHER" id="PTHR42748:SF7">
    <property type="entry name" value="NMRA LIKE REDOX SENSOR 1-RELATED"/>
    <property type="match status" value="1"/>
</dbReference>
<dbReference type="Proteomes" id="UP000035170">
    <property type="component" value="Unassembled WGS sequence"/>
</dbReference>
<dbReference type="Pfam" id="PF05368">
    <property type="entry name" value="NmrA"/>
    <property type="match status" value="1"/>
</dbReference>
<sequence>MPIHATQPVIAVFGATGIQGGGLVRTLLRDPHRRFAVRAITRQPGSAAARALACAGAQLVAADLDQPDSLAPALEGAHGVFGVTNFWEHFNPERDLRQAAHLARAAAAAKVQHIVWSTLEDTRRLMALDDPRMPTLMGRYKVPHMDLKAEADACFAGLPATFVLTSFYWDNLVRAGLHPRRDAQGQLVWVLPIGSAHLPGVAGEDIGACVAALFARGKAAVGQRIGLAGDVLSGAEMAAAMSHTLGEPVCHVALPPAEFARLPFPGAAELANMFQFKRDFESAYCAARSAEAARALYPGLRRFSQWLGDEAAALRAVVGSAPASDDALPVRGLP</sequence>
<evidence type="ECO:0000313" key="5">
    <source>
        <dbReference type="Proteomes" id="UP000035170"/>
    </source>
</evidence>
<evidence type="ECO:0000313" key="4">
    <source>
        <dbReference type="EMBL" id="KLN57784.1"/>
    </source>
</evidence>
<dbReference type="RefSeq" id="WP_047783778.1">
    <property type="nucleotide sequence ID" value="NZ_JZWI01000006.1"/>
</dbReference>
<keyword evidence="4" id="KW-0560">Oxidoreductase</keyword>
<reference evidence="4 5" key="1">
    <citation type="submission" date="2015-03" db="EMBL/GenBank/DDBJ databases">
        <title>Genome sequence of Variovorax paradoxus TBEA6.</title>
        <authorList>
            <person name="Poehlein A."/>
            <person name="Schuldes J."/>
            <person name="Wuebbeler J.H."/>
            <person name="Hiessl S."/>
            <person name="Steinbuechel A."/>
            <person name="Daniel R."/>
        </authorList>
    </citation>
    <scope>NUCLEOTIDE SEQUENCE [LARGE SCALE GENOMIC DNA]</scope>
    <source>
        <strain evidence="4 5">TBEA6</strain>
    </source>
</reference>
<dbReference type="Gene3D" id="3.40.50.720">
    <property type="entry name" value="NAD(P)-binding Rossmann-like Domain"/>
    <property type="match status" value="1"/>
</dbReference>
<proteinExistence type="inferred from homology"/>